<dbReference type="InterPro" id="IPR000741">
    <property type="entry name" value="FBA_I"/>
</dbReference>
<gene>
    <name evidence="7" type="ORF">SO694_00149018</name>
</gene>
<comment type="caution">
    <text evidence="7">The sequence shown here is derived from an EMBL/GenBank/DDBJ whole genome shotgun (WGS) entry which is preliminary data.</text>
</comment>
<keyword evidence="4" id="KW-0324">Glycolysis</keyword>
<keyword evidence="8" id="KW-1185">Reference proteome</keyword>
<feature type="signal peptide" evidence="6">
    <location>
        <begin position="1"/>
        <end position="17"/>
    </location>
</feature>
<dbReference type="NCBIfam" id="NF003784">
    <property type="entry name" value="PRK05377.1"/>
    <property type="match status" value="1"/>
</dbReference>
<dbReference type="PANTHER" id="PTHR11627">
    <property type="entry name" value="FRUCTOSE-BISPHOSPHATE ALDOLASE"/>
    <property type="match status" value="1"/>
</dbReference>
<name>A0ABR1FNH1_AURAN</name>
<dbReference type="Gene3D" id="3.20.20.70">
    <property type="entry name" value="Aldolase class I"/>
    <property type="match status" value="1"/>
</dbReference>
<proteinExistence type="inferred from homology"/>
<evidence type="ECO:0000313" key="7">
    <source>
        <dbReference type="EMBL" id="KAK7234101.1"/>
    </source>
</evidence>
<evidence type="ECO:0000256" key="2">
    <source>
        <dbReference type="ARBA" id="ARBA00010387"/>
    </source>
</evidence>
<feature type="chain" id="PRO_5047010608" description="fructose-bisphosphate aldolase" evidence="6">
    <location>
        <begin position="18"/>
        <end position="342"/>
    </location>
</feature>
<evidence type="ECO:0000256" key="4">
    <source>
        <dbReference type="ARBA" id="ARBA00023152"/>
    </source>
</evidence>
<reference evidence="7 8" key="1">
    <citation type="submission" date="2024-03" db="EMBL/GenBank/DDBJ databases">
        <title>Aureococcus anophagefferens CCMP1851 and Kratosvirus quantuckense: Draft genome of a second virus-susceptible host strain in the model system.</title>
        <authorList>
            <person name="Chase E."/>
            <person name="Truchon A.R."/>
            <person name="Schepens W."/>
            <person name="Wilhelm S.W."/>
        </authorList>
    </citation>
    <scope>NUCLEOTIDE SEQUENCE [LARGE SCALE GENOMIC DNA]</scope>
    <source>
        <strain evidence="7 8">CCMP1851</strain>
    </source>
</reference>
<dbReference type="EC" id="4.1.2.13" evidence="3"/>
<dbReference type="Proteomes" id="UP001363151">
    <property type="component" value="Unassembled WGS sequence"/>
</dbReference>
<sequence>MAAQSTILALCLAAVAARQTPAALRPAALRVRGGSTAAEENANARIEKLRRLGEDAGFVAALDQSGGSTPKALADYGVEPSAYDGDEAMYDAVHAMRERIVKSPAFDERVLAAILFEKTMDRTFGGLPAPEYLWATKRCVPLLKCDKGLEPEVDGCQLMRDTPDLEALLERAKKLGVAGTKMRSRIAAANEAGIRAVVAQQFALAKRVLKCGLCPIVEPEIDIRCPDKALAEEMLLNALHEALHALGENEVVMLKLTLPECDGLYSSCVMHPKVLRVLALSGGYDRAEATRKLARNPGVIGSFSRALMEGASRSMSDADFDAHLETAVETIRDASVNKVEED</sequence>
<protein>
    <recommendedName>
        <fullName evidence="3">fructose-bisphosphate aldolase</fullName>
        <ecNumber evidence="3">4.1.2.13</ecNumber>
    </recommendedName>
</protein>
<evidence type="ECO:0000313" key="8">
    <source>
        <dbReference type="Proteomes" id="UP001363151"/>
    </source>
</evidence>
<keyword evidence="5" id="KW-0456">Lyase</keyword>
<dbReference type="InterPro" id="IPR013785">
    <property type="entry name" value="Aldolase_TIM"/>
</dbReference>
<evidence type="ECO:0000256" key="1">
    <source>
        <dbReference type="ARBA" id="ARBA00004714"/>
    </source>
</evidence>
<dbReference type="SUPFAM" id="SSF51569">
    <property type="entry name" value="Aldolase"/>
    <property type="match status" value="1"/>
</dbReference>
<evidence type="ECO:0000256" key="3">
    <source>
        <dbReference type="ARBA" id="ARBA00013068"/>
    </source>
</evidence>
<accession>A0ABR1FNH1</accession>
<comment type="similarity">
    <text evidence="2">Belongs to the class I fructose-bisphosphate aldolase family.</text>
</comment>
<keyword evidence="6" id="KW-0732">Signal</keyword>
<evidence type="ECO:0000256" key="5">
    <source>
        <dbReference type="ARBA" id="ARBA00023239"/>
    </source>
</evidence>
<evidence type="ECO:0000256" key="6">
    <source>
        <dbReference type="SAM" id="SignalP"/>
    </source>
</evidence>
<organism evidence="7 8">
    <name type="scientific">Aureococcus anophagefferens</name>
    <name type="common">Harmful bloom alga</name>
    <dbReference type="NCBI Taxonomy" id="44056"/>
    <lineage>
        <taxon>Eukaryota</taxon>
        <taxon>Sar</taxon>
        <taxon>Stramenopiles</taxon>
        <taxon>Ochrophyta</taxon>
        <taxon>Pelagophyceae</taxon>
        <taxon>Pelagomonadales</taxon>
        <taxon>Pelagomonadaceae</taxon>
        <taxon>Aureococcus</taxon>
    </lineage>
</organism>
<comment type="pathway">
    <text evidence="1">Carbohydrate degradation; glycolysis; D-glyceraldehyde 3-phosphate and glycerone phosphate from D-glucose: step 4/4.</text>
</comment>
<dbReference type="EMBL" id="JBBJCI010000347">
    <property type="protein sequence ID" value="KAK7234101.1"/>
    <property type="molecule type" value="Genomic_DNA"/>
</dbReference>